<proteinExistence type="predicted"/>
<accession>A0A9D4K6E9</accession>
<gene>
    <name evidence="1" type="ORF">DPMN_107276</name>
</gene>
<dbReference type="Proteomes" id="UP000828390">
    <property type="component" value="Unassembled WGS sequence"/>
</dbReference>
<evidence type="ECO:0000313" key="1">
    <source>
        <dbReference type="EMBL" id="KAH3833960.1"/>
    </source>
</evidence>
<name>A0A9D4K6E9_DREPO</name>
<reference evidence="1" key="2">
    <citation type="submission" date="2020-11" db="EMBL/GenBank/DDBJ databases">
        <authorList>
            <person name="McCartney M.A."/>
            <person name="Auch B."/>
            <person name="Kono T."/>
            <person name="Mallez S."/>
            <person name="Becker A."/>
            <person name="Gohl D.M."/>
            <person name="Silverstein K.A.T."/>
            <person name="Koren S."/>
            <person name="Bechman K.B."/>
            <person name="Herman A."/>
            <person name="Abrahante J.E."/>
            <person name="Garbe J."/>
        </authorList>
    </citation>
    <scope>NUCLEOTIDE SEQUENCE</scope>
    <source>
        <strain evidence="1">Duluth1</strain>
        <tissue evidence="1">Whole animal</tissue>
    </source>
</reference>
<dbReference type="AlphaFoldDB" id="A0A9D4K6E9"/>
<evidence type="ECO:0000313" key="2">
    <source>
        <dbReference type="Proteomes" id="UP000828390"/>
    </source>
</evidence>
<dbReference type="EMBL" id="JAIWYP010000004">
    <property type="protein sequence ID" value="KAH3833960.1"/>
    <property type="molecule type" value="Genomic_DNA"/>
</dbReference>
<protein>
    <submittedName>
        <fullName evidence="1">Uncharacterized protein</fullName>
    </submittedName>
</protein>
<keyword evidence="2" id="KW-1185">Reference proteome</keyword>
<comment type="caution">
    <text evidence="1">The sequence shown here is derived from an EMBL/GenBank/DDBJ whole genome shotgun (WGS) entry which is preliminary data.</text>
</comment>
<reference evidence="1" key="1">
    <citation type="journal article" date="2019" name="bioRxiv">
        <title>The Genome of the Zebra Mussel, Dreissena polymorpha: A Resource for Invasive Species Research.</title>
        <authorList>
            <person name="McCartney M.A."/>
            <person name="Auch B."/>
            <person name="Kono T."/>
            <person name="Mallez S."/>
            <person name="Zhang Y."/>
            <person name="Obille A."/>
            <person name="Becker A."/>
            <person name="Abrahante J.E."/>
            <person name="Garbe J."/>
            <person name="Badalamenti J.P."/>
            <person name="Herman A."/>
            <person name="Mangelson H."/>
            <person name="Liachko I."/>
            <person name="Sullivan S."/>
            <person name="Sone E.D."/>
            <person name="Koren S."/>
            <person name="Silverstein K.A.T."/>
            <person name="Beckman K.B."/>
            <person name="Gohl D.M."/>
        </authorList>
    </citation>
    <scope>NUCLEOTIDE SEQUENCE</scope>
    <source>
        <strain evidence="1">Duluth1</strain>
        <tissue evidence="1">Whole animal</tissue>
    </source>
</reference>
<organism evidence="1 2">
    <name type="scientific">Dreissena polymorpha</name>
    <name type="common">Zebra mussel</name>
    <name type="synonym">Mytilus polymorpha</name>
    <dbReference type="NCBI Taxonomy" id="45954"/>
    <lineage>
        <taxon>Eukaryota</taxon>
        <taxon>Metazoa</taxon>
        <taxon>Spiralia</taxon>
        <taxon>Lophotrochozoa</taxon>
        <taxon>Mollusca</taxon>
        <taxon>Bivalvia</taxon>
        <taxon>Autobranchia</taxon>
        <taxon>Heteroconchia</taxon>
        <taxon>Euheterodonta</taxon>
        <taxon>Imparidentia</taxon>
        <taxon>Neoheterodontei</taxon>
        <taxon>Myida</taxon>
        <taxon>Dreissenoidea</taxon>
        <taxon>Dreissenidae</taxon>
        <taxon>Dreissena</taxon>
    </lineage>
</organism>
<sequence>MFVGLLELACPRRPVILHLRGQDRYSSEVSALALRLMRGKHQSHTAGASALFWW</sequence>